<dbReference type="InterPro" id="IPR001878">
    <property type="entry name" value="Znf_CCHC"/>
</dbReference>
<keyword evidence="2" id="KW-0863">Zinc-finger</keyword>
<accession>A0AAD7MCW1</accession>
<sequence>MSAKKRNEMLAQGRCFTCEEVGHLARNCPKTTNVVSRQKGKPPGFEVHAARFSNARDSVLYESIAVLDTLPVGAVGLIFDAENVVEEGGMSTENLNEISDQLSDQEVEHSPPPHNGKKFPRSPEPRRRLGDLLEDAVRLILEVSQPYAGDEHAAHDERRQRPRFDVMRVSDNCYVVQDEYFYVISVLPLEYLREPTFSLACWYANIRAIECEVEEL</sequence>
<comment type="caution">
    <text evidence="5">The sequence shown here is derived from an EMBL/GenBank/DDBJ whole genome shotgun (WGS) entry which is preliminary data.</text>
</comment>
<dbReference type="Proteomes" id="UP001221757">
    <property type="component" value="Unassembled WGS sequence"/>
</dbReference>
<dbReference type="SMART" id="SM00343">
    <property type="entry name" value="ZnF_C2HC"/>
    <property type="match status" value="1"/>
</dbReference>
<dbReference type="GO" id="GO:0003676">
    <property type="term" value="F:nucleic acid binding"/>
    <property type="evidence" value="ECO:0007669"/>
    <property type="project" value="InterPro"/>
</dbReference>
<dbReference type="SUPFAM" id="SSF57756">
    <property type="entry name" value="Retrovirus zinc finger-like domains"/>
    <property type="match status" value="1"/>
</dbReference>
<dbReference type="Pfam" id="PF00098">
    <property type="entry name" value="zf-CCHC"/>
    <property type="match status" value="1"/>
</dbReference>
<dbReference type="GO" id="GO:0006397">
    <property type="term" value="P:mRNA processing"/>
    <property type="evidence" value="ECO:0007669"/>
    <property type="project" value="UniProtKB-KW"/>
</dbReference>
<protein>
    <recommendedName>
        <fullName evidence="4">CCHC-type domain-containing protein</fullName>
    </recommendedName>
</protein>
<evidence type="ECO:0000259" key="4">
    <source>
        <dbReference type="PROSITE" id="PS50158"/>
    </source>
</evidence>
<reference evidence="5" key="1">
    <citation type="submission" date="2023-03" db="EMBL/GenBank/DDBJ databases">
        <title>Massive genome expansion in bonnet fungi (Mycena s.s.) driven by repeated elements and novel gene families across ecological guilds.</title>
        <authorList>
            <consortium name="Lawrence Berkeley National Laboratory"/>
            <person name="Harder C.B."/>
            <person name="Miyauchi S."/>
            <person name="Viragh M."/>
            <person name="Kuo A."/>
            <person name="Thoen E."/>
            <person name="Andreopoulos B."/>
            <person name="Lu D."/>
            <person name="Skrede I."/>
            <person name="Drula E."/>
            <person name="Henrissat B."/>
            <person name="Morin E."/>
            <person name="Kohler A."/>
            <person name="Barry K."/>
            <person name="LaButti K."/>
            <person name="Morin E."/>
            <person name="Salamov A."/>
            <person name="Lipzen A."/>
            <person name="Mereny Z."/>
            <person name="Hegedus B."/>
            <person name="Baldrian P."/>
            <person name="Stursova M."/>
            <person name="Weitz H."/>
            <person name="Taylor A."/>
            <person name="Grigoriev I.V."/>
            <person name="Nagy L.G."/>
            <person name="Martin F."/>
            <person name="Kauserud H."/>
        </authorList>
    </citation>
    <scope>NUCLEOTIDE SEQUENCE</scope>
    <source>
        <strain evidence="5">CBHHK067</strain>
    </source>
</reference>
<name>A0AAD7MCW1_MYCRO</name>
<dbReference type="EMBL" id="JARKIE010000001">
    <property type="protein sequence ID" value="KAJ7710841.1"/>
    <property type="molecule type" value="Genomic_DNA"/>
</dbReference>
<organism evidence="5 6">
    <name type="scientific">Mycena rosella</name>
    <name type="common">Pink bonnet</name>
    <name type="synonym">Agaricus rosellus</name>
    <dbReference type="NCBI Taxonomy" id="1033263"/>
    <lineage>
        <taxon>Eukaryota</taxon>
        <taxon>Fungi</taxon>
        <taxon>Dikarya</taxon>
        <taxon>Basidiomycota</taxon>
        <taxon>Agaricomycotina</taxon>
        <taxon>Agaricomycetes</taxon>
        <taxon>Agaricomycetidae</taxon>
        <taxon>Agaricales</taxon>
        <taxon>Marasmiineae</taxon>
        <taxon>Mycenaceae</taxon>
        <taxon>Mycena</taxon>
    </lineage>
</organism>
<dbReference type="PROSITE" id="PS50158">
    <property type="entry name" value="ZF_CCHC"/>
    <property type="match status" value="1"/>
</dbReference>
<keyword evidence="2" id="KW-0479">Metal-binding</keyword>
<dbReference type="InterPro" id="IPR036875">
    <property type="entry name" value="Znf_CCHC_sf"/>
</dbReference>
<keyword evidence="2" id="KW-0862">Zinc</keyword>
<feature type="domain" description="CCHC-type" evidence="4">
    <location>
        <begin position="14"/>
        <end position="30"/>
    </location>
</feature>
<feature type="non-terminal residue" evidence="5">
    <location>
        <position position="216"/>
    </location>
</feature>
<gene>
    <name evidence="5" type="ORF">B0H17DRAFT_856329</name>
</gene>
<evidence type="ECO:0000313" key="5">
    <source>
        <dbReference type="EMBL" id="KAJ7710841.1"/>
    </source>
</evidence>
<dbReference type="Gene3D" id="4.10.60.10">
    <property type="entry name" value="Zinc finger, CCHC-type"/>
    <property type="match status" value="1"/>
</dbReference>
<keyword evidence="6" id="KW-1185">Reference proteome</keyword>
<evidence type="ECO:0000256" key="1">
    <source>
        <dbReference type="ARBA" id="ARBA00022664"/>
    </source>
</evidence>
<dbReference type="GO" id="GO:0008270">
    <property type="term" value="F:zinc ion binding"/>
    <property type="evidence" value="ECO:0007669"/>
    <property type="project" value="UniProtKB-KW"/>
</dbReference>
<dbReference type="AlphaFoldDB" id="A0AAD7MCW1"/>
<keyword evidence="1" id="KW-0507">mRNA processing</keyword>
<evidence type="ECO:0000313" key="6">
    <source>
        <dbReference type="Proteomes" id="UP001221757"/>
    </source>
</evidence>
<evidence type="ECO:0000256" key="3">
    <source>
        <dbReference type="SAM" id="MobiDB-lite"/>
    </source>
</evidence>
<evidence type="ECO:0000256" key="2">
    <source>
        <dbReference type="PROSITE-ProRule" id="PRU00047"/>
    </source>
</evidence>
<feature type="region of interest" description="Disordered" evidence="3">
    <location>
        <begin position="101"/>
        <end position="126"/>
    </location>
</feature>
<proteinExistence type="predicted"/>